<dbReference type="InterPro" id="IPR053037">
    <property type="entry name" value="Pericyclase_pydY-like"/>
</dbReference>
<accession>A0A8E2J6M7</accession>
<organism evidence="1 2">
    <name type="scientific">Obba rivulosa</name>
    <dbReference type="NCBI Taxonomy" id="1052685"/>
    <lineage>
        <taxon>Eukaryota</taxon>
        <taxon>Fungi</taxon>
        <taxon>Dikarya</taxon>
        <taxon>Basidiomycota</taxon>
        <taxon>Agaricomycotina</taxon>
        <taxon>Agaricomycetes</taxon>
        <taxon>Polyporales</taxon>
        <taxon>Gelatoporiaceae</taxon>
        <taxon>Obba</taxon>
    </lineage>
</organism>
<protein>
    <submittedName>
        <fullName evidence="1">Uncharacterized protein</fullName>
    </submittedName>
</protein>
<dbReference type="EMBL" id="KV722332">
    <property type="protein sequence ID" value="OCH96032.1"/>
    <property type="molecule type" value="Genomic_DNA"/>
</dbReference>
<dbReference type="Proteomes" id="UP000250043">
    <property type="component" value="Unassembled WGS sequence"/>
</dbReference>
<proteinExistence type="predicted"/>
<reference evidence="1 2" key="1">
    <citation type="submission" date="2016-07" db="EMBL/GenBank/DDBJ databases">
        <title>Draft genome of the white-rot fungus Obba rivulosa 3A-2.</title>
        <authorList>
            <consortium name="DOE Joint Genome Institute"/>
            <person name="Miettinen O."/>
            <person name="Riley R."/>
            <person name="Acob R."/>
            <person name="Barry K."/>
            <person name="Cullen D."/>
            <person name="De Vries R."/>
            <person name="Hainaut M."/>
            <person name="Hatakka A."/>
            <person name="Henrissat B."/>
            <person name="Hilden K."/>
            <person name="Kuo R."/>
            <person name="Labutti K."/>
            <person name="Lipzen A."/>
            <person name="Makela M.R."/>
            <person name="Sandor L."/>
            <person name="Spatafora J.W."/>
            <person name="Grigoriev I.V."/>
            <person name="Hibbett D.S."/>
        </authorList>
    </citation>
    <scope>NUCLEOTIDE SEQUENCE [LARGE SCALE GENOMIC DNA]</scope>
    <source>
        <strain evidence="1 2">3A-2</strain>
    </source>
</reference>
<evidence type="ECO:0000313" key="2">
    <source>
        <dbReference type="Proteomes" id="UP000250043"/>
    </source>
</evidence>
<keyword evidence="2" id="KW-1185">Reference proteome</keyword>
<gene>
    <name evidence="1" type="ORF">OBBRIDRAFT_830281</name>
</gene>
<dbReference type="OrthoDB" id="425354at2759"/>
<name>A0A8E2J6M7_9APHY</name>
<evidence type="ECO:0000313" key="1">
    <source>
        <dbReference type="EMBL" id="OCH96032.1"/>
    </source>
</evidence>
<dbReference type="AlphaFoldDB" id="A0A8E2J6M7"/>
<dbReference type="PANTHER" id="PTHR38115">
    <property type="entry name" value="LIPOCALIN-LIKE DOMAIN-CONTAINING PROTEIN"/>
    <property type="match status" value="1"/>
</dbReference>
<sequence length="187" mass="21281">MAIPREIGILDISGKYQLNKALSDETDEILRLQGIPWIKRKAVRVASVYLAVKHSTNADGVERIETKQTLTGGVGGNVENRILDWERREVDDPLFGQLIARSRRTPLDELDKDWLKQGWTDEVKEHGIVVTRVEGNPAKGGKKWAMEQTWGFEEIDGERRCARHLDFLGPDGEKVRARLVYDYQGTL</sequence>
<dbReference type="PANTHER" id="PTHR38115:SF1">
    <property type="entry name" value="LIPOCALIN-LIKE DOMAIN-CONTAINING PROTEIN"/>
    <property type="match status" value="1"/>
</dbReference>